<accession>A0AAV9NSF1</accession>
<feature type="region of interest" description="Disordered" evidence="1">
    <location>
        <begin position="1"/>
        <end position="23"/>
    </location>
</feature>
<organism evidence="2 3">
    <name type="scientific">Exophiala bonariae</name>
    <dbReference type="NCBI Taxonomy" id="1690606"/>
    <lineage>
        <taxon>Eukaryota</taxon>
        <taxon>Fungi</taxon>
        <taxon>Dikarya</taxon>
        <taxon>Ascomycota</taxon>
        <taxon>Pezizomycotina</taxon>
        <taxon>Eurotiomycetes</taxon>
        <taxon>Chaetothyriomycetidae</taxon>
        <taxon>Chaetothyriales</taxon>
        <taxon>Herpotrichiellaceae</taxon>
        <taxon>Exophiala</taxon>
    </lineage>
</organism>
<gene>
    <name evidence="2" type="ORF">LTR84_001087</name>
</gene>
<feature type="region of interest" description="Disordered" evidence="1">
    <location>
        <begin position="231"/>
        <end position="310"/>
    </location>
</feature>
<comment type="caution">
    <text evidence="2">The sequence shown here is derived from an EMBL/GenBank/DDBJ whole genome shotgun (WGS) entry which is preliminary data.</text>
</comment>
<proteinExistence type="predicted"/>
<dbReference type="EMBL" id="JAVRRD010000001">
    <property type="protein sequence ID" value="KAK5065249.1"/>
    <property type="molecule type" value="Genomic_DNA"/>
</dbReference>
<dbReference type="AlphaFoldDB" id="A0AAV9NSF1"/>
<dbReference type="GeneID" id="89969309"/>
<name>A0AAV9NSF1_9EURO</name>
<reference evidence="2 3" key="1">
    <citation type="submission" date="2023-08" db="EMBL/GenBank/DDBJ databases">
        <title>Black Yeasts Isolated from many extreme environments.</title>
        <authorList>
            <person name="Coleine C."/>
            <person name="Stajich J.E."/>
            <person name="Selbmann L."/>
        </authorList>
    </citation>
    <scope>NUCLEOTIDE SEQUENCE [LARGE SCALE GENOMIC DNA]</scope>
    <source>
        <strain evidence="2 3">CCFEE 5792</strain>
    </source>
</reference>
<protein>
    <submittedName>
        <fullName evidence="2">Uncharacterized protein</fullName>
    </submittedName>
</protein>
<keyword evidence="3" id="KW-1185">Reference proteome</keyword>
<feature type="compositionally biased region" description="Low complexity" evidence="1">
    <location>
        <begin position="258"/>
        <end position="290"/>
    </location>
</feature>
<feature type="compositionally biased region" description="Basic and acidic residues" evidence="1">
    <location>
        <begin position="370"/>
        <end position="382"/>
    </location>
</feature>
<feature type="region of interest" description="Disordered" evidence="1">
    <location>
        <begin position="330"/>
        <end position="400"/>
    </location>
</feature>
<sequence length="400" mass="43493">MEDTFGEAAPEQREDRGPRIPPAKLADLNDTAPYISLFYKQDRNSALQCVEHKFSRDVAMVFCDRIRHDLMDNSSCKSFTVTGINLKGLKYVLNWIKASVEEKKTAEFEKFDQDDPDIFIKYVNAIIAANYLGIPARDFANSMTKVMLGVARKVQMTWDQVEYFLYDPALNNCSDEVRGIATASIFYAWWNAKLTDEDTPEDMMYLSWLRDQDKDLDDALHDWCVHNQEDVEKRKAEKRAKRAEEAAGVDGGAGEGWGDNAAATGAEASAGAGWDTGDSGAAAATGESSWDQPTNEESTGWEDGTPAEARNLSNATNTFNANGAAAIDSADRTWDSSDHGAVTREGTPGVYDSASTVSSIHDGGGGGSDGKSRLPAFEDDRGAAAGGGDWADEVNQSAGW</sequence>
<dbReference type="RefSeq" id="XP_064712573.1">
    <property type="nucleotide sequence ID" value="XM_064844713.1"/>
</dbReference>
<feature type="compositionally biased region" description="Basic and acidic residues" evidence="1">
    <location>
        <begin position="330"/>
        <end position="342"/>
    </location>
</feature>
<evidence type="ECO:0000256" key="1">
    <source>
        <dbReference type="SAM" id="MobiDB-lite"/>
    </source>
</evidence>
<evidence type="ECO:0000313" key="2">
    <source>
        <dbReference type="EMBL" id="KAK5065249.1"/>
    </source>
</evidence>
<evidence type="ECO:0000313" key="3">
    <source>
        <dbReference type="Proteomes" id="UP001358417"/>
    </source>
</evidence>
<dbReference type="Proteomes" id="UP001358417">
    <property type="component" value="Unassembled WGS sequence"/>
</dbReference>